<dbReference type="PANTHER" id="PTHR45661">
    <property type="entry name" value="SURFACE ANTIGEN"/>
    <property type="match status" value="1"/>
</dbReference>
<proteinExistence type="predicted"/>
<evidence type="ECO:0000313" key="1">
    <source>
        <dbReference type="EMBL" id="MEQ2519300.1"/>
    </source>
</evidence>
<dbReference type="InterPro" id="IPR032675">
    <property type="entry name" value="LRR_dom_sf"/>
</dbReference>
<name>A0ABV1GBX6_9FIRM</name>
<keyword evidence="2" id="KW-1185">Reference proteome</keyword>
<sequence length="625" mass="70324">MPKTEEGLSYLYEKGVLTFRSCPVPVRSLNVARIDAGGPIHEIRVAFDAYGAPGSRFYAVQEIILPDTLRVFPKFEAAFTKISQLQLPASCKKFPAKAFQGWKKLKEISIPEGVSKLPDGIFSGCSNLQCAHLPDSVTSLGKEAFRNCSKLSGKLVLPKKLTAIGDQAFSGCKNIEEVIFPDTLTSIGTKAFKGCVKLLQADLPAEIQIQKDSFPEESRLLIGGAEYVPEPERVEAKLSPIYLYDVDVNRIRSDLQDGQCVEIHAMIHHFVTRLEVLTPEGKHIGFLADSSVKTVTRLKRIQLGQAFDASVSKQDSGDIAIVFLDNAPFRPTSFPERTHCLDWSRPEVDSSRLPLENVQFQFRLKAEPYRLLSERDSLIQRDEYARAFSEEAAQLIYREESMSKYLYARSEEEISRFWTQYISMTLLEHIPLGTEFEAKIDSVRIQVSDDSWGAMHSGGMADYAYSVPAIVFFWRGIRVAYAPLIGRSDSDWNRALLVFWKWSRHTEWKSKAWLVQVTDAPECVFQVAFFPGTEKITGSIDLSEAIEYEGGGQSEALPLETLFSCFAKAERIRLCADEAGRDGIMIQQGESFYQLPVGMHELCELSRDELPECGWHTMDELEELA</sequence>
<dbReference type="Proteomes" id="UP001477672">
    <property type="component" value="Unassembled WGS sequence"/>
</dbReference>
<dbReference type="SUPFAM" id="SSF52058">
    <property type="entry name" value="L domain-like"/>
    <property type="match status" value="1"/>
</dbReference>
<dbReference type="Gene3D" id="3.80.10.10">
    <property type="entry name" value="Ribonuclease Inhibitor"/>
    <property type="match status" value="1"/>
</dbReference>
<dbReference type="EMBL" id="JBBMFA010000047">
    <property type="protein sequence ID" value="MEQ2519300.1"/>
    <property type="molecule type" value="Genomic_DNA"/>
</dbReference>
<dbReference type="Pfam" id="PF13306">
    <property type="entry name" value="LRR_5"/>
    <property type="match status" value="2"/>
</dbReference>
<dbReference type="InterPro" id="IPR053139">
    <property type="entry name" value="Surface_bspA-like"/>
</dbReference>
<gene>
    <name evidence="1" type="ORF">WMO24_02435</name>
</gene>
<reference evidence="1 2" key="1">
    <citation type="submission" date="2024-03" db="EMBL/GenBank/DDBJ databases">
        <title>Human intestinal bacterial collection.</title>
        <authorList>
            <person name="Pauvert C."/>
            <person name="Hitch T.C.A."/>
            <person name="Clavel T."/>
        </authorList>
    </citation>
    <scope>NUCLEOTIDE SEQUENCE [LARGE SCALE GENOMIC DNA]</scope>
    <source>
        <strain evidence="1 2">CLA-JM-H11</strain>
    </source>
</reference>
<accession>A0ABV1GBX6</accession>
<comment type="caution">
    <text evidence="1">The sequence shown here is derived from an EMBL/GenBank/DDBJ whole genome shotgun (WGS) entry which is preliminary data.</text>
</comment>
<dbReference type="InterPro" id="IPR026906">
    <property type="entry name" value="LRR_5"/>
</dbReference>
<dbReference type="RefSeq" id="WP_349214666.1">
    <property type="nucleotide sequence ID" value="NZ_JBBMFA010000047.1"/>
</dbReference>
<evidence type="ECO:0000313" key="2">
    <source>
        <dbReference type="Proteomes" id="UP001477672"/>
    </source>
</evidence>
<protein>
    <submittedName>
        <fullName evidence="1">Leucine-rich repeat domain-containing protein</fullName>
    </submittedName>
</protein>
<dbReference type="PANTHER" id="PTHR45661:SF3">
    <property type="entry name" value="IG-LIKE DOMAIN-CONTAINING PROTEIN"/>
    <property type="match status" value="1"/>
</dbReference>
<organism evidence="1 2">
    <name type="scientific">Ruthenibacterium intestinale</name>
    <dbReference type="NCBI Taxonomy" id="3133163"/>
    <lineage>
        <taxon>Bacteria</taxon>
        <taxon>Bacillati</taxon>
        <taxon>Bacillota</taxon>
        <taxon>Clostridia</taxon>
        <taxon>Eubacteriales</taxon>
        <taxon>Oscillospiraceae</taxon>
        <taxon>Ruthenibacterium</taxon>
    </lineage>
</organism>